<feature type="transmembrane region" description="Helical" evidence="6">
    <location>
        <begin position="184"/>
        <end position="212"/>
    </location>
</feature>
<evidence type="ECO:0000256" key="5">
    <source>
        <dbReference type="ARBA" id="ARBA00023136"/>
    </source>
</evidence>
<dbReference type="InterPro" id="IPR001898">
    <property type="entry name" value="SLC13A/DASS"/>
</dbReference>
<protein>
    <recommendedName>
        <fullName evidence="8">Citrate transporter-like domain-containing protein</fullName>
    </recommendedName>
</protein>
<name>A0A381P473_9ZZZZ</name>
<keyword evidence="4 6" id="KW-1133">Transmembrane helix</keyword>
<proteinExistence type="predicted"/>
<feature type="transmembrane region" description="Helical" evidence="6">
    <location>
        <begin position="140"/>
        <end position="163"/>
    </location>
</feature>
<organism evidence="7">
    <name type="scientific">marine metagenome</name>
    <dbReference type="NCBI Taxonomy" id="408172"/>
    <lineage>
        <taxon>unclassified sequences</taxon>
        <taxon>metagenomes</taxon>
        <taxon>ecological metagenomes</taxon>
    </lineage>
</organism>
<feature type="transmembrane region" description="Helical" evidence="6">
    <location>
        <begin position="232"/>
        <end position="252"/>
    </location>
</feature>
<keyword evidence="5 6" id="KW-0472">Membrane</keyword>
<keyword evidence="3 6" id="KW-0812">Transmembrane</keyword>
<feature type="transmembrane region" description="Helical" evidence="6">
    <location>
        <begin position="85"/>
        <end position="103"/>
    </location>
</feature>
<comment type="subcellular location">
    <subcellularLocation>
        <location evidence="1">Membrane</location>
        <topology evidence="1">Multi-pass membrane protein</topology>
    </subcellularLocation>
</comment>
<dbReference type="PANTHER" id="PTHR10283">
    <property type="entry name" value="SOLUTE CARRIER FAMILY 13 MEMBER"/>
    <property type="match status" value="1"/>
</dbReference>
<feature type="transmembrane region" description="Helical" evidence="6">
    <location>
        <begin position="12"/>
        <end position="30"/>
    </location>
</feature>
<dbReference type="EMBL" id="UINC01000781">
    <property type="protein sequence ID" value="SUZ61119.1"/>
    <property type="molecule type" value="Genomic_DNA"/>
</dbReference>
<dbReference type="PANTHER" id="PTHR10283:SF82">
    <property type="entry name" value="SOLUTE CARRIER FAMILY 13 MEMBER 2"/>
    <property type="match status" value="1"/>
</dbReference>
<evidence type="ECO:0000256" key="2">
    <source>
        <dbReference type="ARBA" id="ARBA00022448"/>
    </source>
</evidence>
<gene>
    <name evidence="7" type="ORF">METZ01_LOCUS13973</name>
</gene>
<evidence type="ECO:0000313" key="7">
    <source>
        <dbReference type="EMBL" id="SUZ61119.1"/>
    </source>
</evidence>
<dbReference type="Pfam" id="PF00939">
    <property type="entry name" value="Na_sulph_symp"/>
    <property type="match status" value="1"/>
</dbReference>
<dbReference type="NCBIfam" id="TIGR00785">
    <property type="entry name" value="dass"/>
    <property type="match status" value="1"/>
</dbReference>
<dbReference type="InterPro" id="IPR031312">
    <property type="entry name" value="Na/sul_symport_CS"/>
</dbReference>
<feature type="transmembrane region" description="Helical" evidence="6">
    <location>
        <begin position="463"/>
        <end position="485"/>
    </location>
</feature>
<evidence type="ECO:0000256" key="3">
    <source>
        <dbReference type="ARBA" id="ARBA00022692"/>
    </source>
</evidence>
<dbReference type="GO" id="GO:0015141">
    <property type="term" value="F:succinate transmembrane transporter activity"/>
    <property type="evidence" value="ECO:0007669"/>
    <property type="project" value="UniProtKB-ARBA"/>
</dbReference>
<dbReference type="CDD" id="cd01115">
    <property type="entry name" value="SLC13_permease"/>
    <property type="match status" value="1"/>
</dbReference>
<accession>A0A381P473</accession>
<feature type="transmembrane region" description="Helical" evidence="6">
    <location>
        <begin position="112"/>
        <end position="134"/>
    </location>
</feature>
<evidence type="ECO:0000256" key="6">
    <source>
        <dbReference type="SAM" id="Phobius"/>
    </source>
</evidence>
<feature type="transmembrane region" description="Helical" evidence="6">
    <location>
        <begin position="436"/>
        <end position="457"/>
    </location>
</feature>
<feature type="transmembrane region" description="Helical" evidence="6">
    <location>
        <begin position="327"/>
        <end position="347"/>
    </location>
</feature>
<feature type="transmembrane region" description="Helical" evidence="6">
    <location>
        <begin position="497"/>
        <end position="517"/>
    </location>
</feature>
<reference evidence="7" key="1">
    <citation type="submission" date="2018-05" db="EMBL/GenBank/DDBJ databases">
        <authorList>
            <person name="Lanie J.A."/>
            <person name="Ng W.-L."/>
            <person name="Kazmierczak K.M."/>
            <person name="Andrzejewski T.M."/>
            <person name="Davidsen T.M."/>
            <person name="Wayne K.J."/>
            <person name="Tettelin H."/>
            <person name="Glass J.I."/>
            <person name="Rusch D."/>
            <person name="Podicherti R."/>
            <person name="Tsui H.-C.T."/>
            <person name="Winkler M.E."/>
        </authorList>
    </citation>
    <scope>NUCLEOTIDE SEQUENCE</scope>
</reference>
<dbReference type="AlphaFoldDB" id="A0A381P473"/>
<evidence type="ECO:0000256" key="4">
    <source>
        <dbReference type="ARBA" id="ARBA00022989"/>
    </source>
</evidence>
<feature type="transmembrane region" description="Helical" evidence="6">
    <location>
        <begin position="371"/>
        <end position="390"/>
    </location>
</feature>
<feature type="transmembrane region" description="Helical" evidence="6">
    <location>
        <begin position="42"/>
        <end position="73"/>
    </location>
</feature>
<sequence length="518" mass="56501">MTDLQPLFKNKIFVLVGGLILFSIVLFMPLPEGMTFSGKRLLAVIVLMACWWIGEGTAIAVTALLPLILFPLLGIMSSKQVAPNYANHFVFLFLGGFMIALAMEKWNFHKRLALWIIVLIGAGIKRIVLGFMMASAFLSMWISNTATTMMLLPVGMAVVKQVARQSTLDGKHDKISEQRVIESLGLVLMLGLAYSASIGGVGTLIGTAPNIVFAGFYKNLYPENPEISFAEWMAMAVPVVVLFIPIVWIYLCKFVSPVPLNRIELSKGNEDVVKHELESLGKITRPEKMVACIFAMTALMWIFRKPLVLGSVTMPGWSGLFPNPEMFHDSTVAMIMGVLLMLLPVHYREGIVKNDQREYFLLDWKTVETRMPWGILLLFGGGFALASGFTETGLTGWIGNQLTGLSSLPLWAVVLFVCLGITFLTELTSNTATSTIILPVMGAAAVVAGFHPLMFMLPATLSASFAFMLPVATPPNAIVFGSGWVTIPAMSRAGFALNLIGAVLVTTLALLLIQALFL</sequence>
<feature type="transmembrane region" description="Helical" evidence="6">
    <location>
        <begin position="402"/>
        <end position="424"/>
    </location>
</feature>
<evidence type="ECO:0008006" key="8">
    <source>
        <dbReference type="Google" id="ProtNLM"/>
    </source>
</evidence>
<evidence type="ECO:0000256" key="1">
    <source>
        <dbReference type="ARBA" id="ARBA00004141"/>
    </source>
</evidence>
<keyword evidence="2" id="KW-0813">Transport</keyword>
<dbReference type="GO" id="GO:0005886">
    <property type="term" value="C:plasma membrane"/>
    <property type="evidence" value="ECO:0007669"/>
    <property type="project" value="TreeGrafter"/>
</dbReference>
<dbReference type="PROSITE" id="PS01271">
    <property type="entry name" value="NA_SULFATE"/>
    <property type="match status" value="1"/>
</dbReference>